<dbReference type="InterPro" id="IPR013087">
    <property type="entry name" value="Znf_C2H2_type"/>
</dbReference>
<dbReference type="SMART" id="SM00355">
    <property type="entry name" value="ZnF_C2H2"/>
    <property type="match status" value="2"/>
</dbReference>
<feature type="region of interest" description="Disordered" evidence="2">
    <location>
        <begin position="1"/>
        <end position="25"/>
    </location>
</feature>
<evidence type="ECO:0000313" key="4">
    <source>
        <dbReference type="EMBL" id="TRM58170.1"/>
    </source>
</evidence>
<evidence type="ECO:0000259" key="3">
    <source>
        <dbReference type="PROSITE" id="PS50157"/>
    </source>
</evidence>
<dbReference type="GO" id="GO:0008270">
    <property type="term" value="F:zinc ion binding"/>
    <property type="evidence" value="ECO:0007669"/>
    <property type="project" value="UniProtKB-KW"/>
</dbReference>
<comment type="caution">
    <text evidence="4">The sequence shown here is derived from an EMBL/GenBank/DDBJ whole genome shotgun (WGS) entry which is preliminary data.</text>
</comment>
<dbReference type="Proteomes" id="UP000320762">
    <property type="component" value="Unassembled WGS sequence"/>
</dbReference>
<dbReference type="InterPro" id="IPR036236">
    <property type="entry name" value="Znf_C2H2_sf"/>
</dbReference>
<keyword evidence="1" id="KW-0863">Zinc-finger</keyword>
<dbReference type="AlphaFoldDB" id="A0A550C055"/>
<name>A0A550C055_9AGAR</name>
<gene>
    <name evidence="4" type="ORF">BD626DRAFT_512408</name>
</gene>
<dbReference type="OrthoDB" id="4748970at2759"/>
<reference evidence="4 5" key="1">
    <citation type="journal article" date="2019" name="New Phytol.">
        <title>Comparative genomics reveals unique wood-decay strategies and fruiting body development in the Schizophyllaceae.</title>
        <authorList>
            <person name="Almasi E."/>
            <person name="Sahu N."/>
            <person name="Krizsan K."/>
            <person name="Balint B."/>
            <person name="Kovacs G.M."/>
            <person name="Kiss B."/>
            <person name="Cseklye J."/>
            <person name="Drula E."/>
            <person name="Henrissat B."/>
            <person name="Nagy I."/>
            <person name="Chovatia M."/>
            <person name="Adam C."/>
            <person name="LaButti K."/>
            <person name="Lipzen A."/>
            <person name="Riley R."/>
            <person name="Grigoriev I.V."/>
            <person name="Nagy L.G."/>
        </authorList>
    </citation>
    <scope>NUCLEOTIDE SEQUENCE [LARGE SCALE GENOMIC DNA]</scope>
    <source>
        <strain evidence="4 5">NL-1724</strain>
    </source>
</reference>
<feature type="compositionally biased region" description="Low complexity" evidence="2">
    <location>
        <begin position="79"/>
        <end position="94"/>
    </location>
</feature>
<evidence type="ECO:0000256" key="1">
    <source>
        <dbReference type="PROSITE-ProRule" id="PRU00042"/>
    </source>
</evidence>
<keyword evidence="1" id="KW-0479">Metal-binding</keyword>
<dbReference type="Gene3D" id="3.30.160.60">
    <property type="entry name" value="Classic Zinc Finger"/>
    <property type="match status" value="1"/>
</dbReference>
<feature type="domain" description="C2H2-type" evidence="3">
    <location>
        <begin position="205"/>
        <end position="230"/>
    </location>
</feature>
<proteinExistence type="predicted"/>
<keyword evidence="5" id="KW-1185">Reference proteome</keyword>
<dbReference type="Pfam" id="PF00096">
    <property type="entry name" value="zf-C2H2"/>
    <property type="match status" value="1"/>
</dbReference>
<dbReference type="EMBL" id="VDMD01000038">
    <property type="protein sequence ID" value="TRM58170.1"/>
    <property type="molecule type" value="Genomic_DNA"/>
</dbReference>
<protein>
    <recommendedName>
        <fullName evidence="3">C2H2-type domain-containing protein</fullName>
    </recommendedName>
</protein>
<evidence type="ECO:0000313" key="5">
    <source>
        <dbReference type="Proteomes" id="UP000320762"/>
    </source>
</evidence>
<feature type="region of interest" description="Disordered" evidence="2">
    <location>
        <begin position="79"/>
        <end position="98"/>
    </location>
</feature>
<evidence type="ECO:0000256" key="2">
    <source>
        <dbReference type="SAM" id="MobiDB-lite"/>
    </source>
</evidence>
<sequence>MNTHDHGWNLFGDERQRDPAMQDHGGQHIHFEDHFLGLPFDELEANYGPADVLSLASGPHEDADAPMDFTMTIGDTTTSGLSAGSPSPPAFSGTISTSHAPNWTLPSSLDTVQARTQSSIATTPERVELQSERFRREIGSERFRLAVGSEAQVEASLRRRRSSSAPYPARTAPYSTRTCSQCNRTFTRNKNYLDHILRHENRQQFACSYGGCRGRFNTDGDLASHARKVHGAIVRRGTSSPAH</sequence>
<accession>A0A550C055</accession>
<dbReference type="STRING" id="97359.A0A550C055"/>
<keyword evidence="1" id="KW-0862">Zinc</keyword>
<dbReference type="SUPFAM" id="SSF57667">
    <property type="entry name" value="beta-beta-alpha zinc fingers"/>
    <property type="match status" value="1"/>
</dbReference>
<dbReference type="PROSITE" id="PS50157">
    <property type="entry name" value="ZINC_FINGER_C2H2_2"/>
    <property type="match status" value="2"/>
</dbReference>
<dbReference type="PROSITE" id="PS00028">
    <property type="entry name" value="ZINC_FINGER_C2H2_1"/>
    <property type="match status" value="2"/>
</dbReference>
<feature type="domain" description="C2H2-type" evidence="3">
    <location>
        <begin position="177"/>
        <end position="204"/>
    </location>
</feature>
<organism evidence="4 5">
    <name type="scientific">Schizophyllum amplum</name>
    <dbReference type="NCBI Taxonomy" id="97359"/>
    <lineage>
        <taxon>Eukaryota</taxon>
        <taxon>Fungi</taxon>
        <taxon>Dikarya</taxon>
        <taxon>Basidiomycota</taxon>
        <taxon>Agaricomycotina</taxon>
        <taxon>Agaricomycetes</taxon>
        <taxon>Agaricomycetidae</taxon>
        <taxon>Agaricales</taxon>
        <taxon>Schizophyllaceae</taxon>
        <taxon>Schizophyllum</taxon>
    </lineage>
</organism>